<sequence length="150" mass="16343">MTNLQSLVLVDNMLNGSVPDLSRLVVLEDLNLSGNGLGPEFPSLGSKLVSVILRNNAFQCQIPSTLNNYDQLQHLDISSNQFIGLITPNLFSLPSIHYLNLAGNKLSGALSTNISCIVGLEFVDLSNNHLTGKLTLCIGFNSSNRFMFYL</sequence>
<evidence type="ECO:0000256" key="2">
    <source>
        <dbReference type="ARBA" id="ARBA00009592"/>
    </source>
</evidence>
<evidence type="ECO:0000256" key="3">
    <source>
        <dbReference type="ARBA" id="ARBA00022475"/>
    </source>
</evidence>
<keyword evidence="9" id="KW-0472">Membrane</keyword>
<keyword evidence="4" id="KW-0433">Leucine-rich repeat</keyword>
<keyword evidence="12" id="KW-0418">Kinase</keyword>
<name>A0A7J6W5C1_THATH</name>
<keyword evidence="3" id="KW-1003">Cell membrane</keyword>
<organism evidence="12 13">
    <name type="scientific">Thalictrum thalictroides</name>
    <name type="common">Rue-anemone</name>
    <name type="synonym">Anemone thalictroides</name>
    <dbReference type="NCBI Taxonomy" id="46969"/>
    <lineage>
        <taxon>Eukaryota</taxon>
        <taxon>Viridiplantae</taxon>
        <taxon>Streptophyta</taxon>
        <taxon>Embryophyta</taxon>
        <taxon>Tracheophyta</taxon>
        <taxon>Spermatophyta</taxon>
        <taxon>Magnoliopsida</taxon>
        <taxon>Ranunculales</taxon>
        <taxon>Ranunculaceae</taxon>
        <taxon>Thalictroideae</taxon>
        <taxon>Thalictrum</taxon>
    </lineage>
</organism>
<keyword evidence="8" id="KW-1133">Transmembrane helix</keyword>
<dbReference type="Proteomes" id="UP000554482">
    <property type="component" value="Unassembled WGS sequence"/>
</dbReference>
<gene>
    <name evidence="12" type="ORF">FRX31_017857</name>
</gene>
<keyword evidence="6" id="KW-0732">Signal</keyword>
<comment type="similarity">
    <text evidence="2">Belongs to the RLP family.</text>
</comment>
<evidence type="ECO:0000256" key="1">
    <source>
        <dbReference type="ARBA" id="ARBA00004251"/>
    </source>
</evidence>
<dbReference type="GO" id="GO:0005886">
    <property type="term" value="C:plasma membrane"/>
    <property type="evidence" value="ECO:0007669"/>
    <property type="project" value="UniProtKB-SubCell"/>
</dbReference>
<evidence type="ECO:0000256" key="10">
    <source>
        <dbReference type="ARBA" id="ARBA00023170"/>
    </source>
</evidence>
<evidence type="ECO:0000256" key="7">
    <source>
        <dbReference type="ARBA" id="ARBA00022737"/>
    </source>
</evidence>
<dbReference type="AlphaFoldDB" id="A0A7J6W5C1"/>
<accession>A0A7J6W5C1</accession>
<evidence type="ECO:0000256" key="6">
    <source>
        <dbReference type="ARBA" id="ARBA00022729"/>
    </source>
</evidence>
<reference evidence="12 13" key="1">
    <citation type="submission" date="2020-06" db="EMBL/GenBank/DDBJ databases">
        <title>Transcriptomic and genomic resources for Thalictrum thalictroides and T. hernandezii: Facilitating candidate gene discovery in an emerging model plant lineage.</title>
        <authorList>
            <person name="Arias T."/>
            <person name="Riano-Pachon D.M."/>
            <person name="Di Stilio V.S."/>
        </authorList>
    </citation>
    <scope>NUCLEOTIDE SEQUENCE [LARGE SCALE GENOMIC DNA]</scope>
    <source>
        <strain evidence="13">cv. WT478/WT964</strain>
        <tissue evidence="12">Leaves</tissue>
    </source>
</reference>
<keyword evidence="10" id="KW-0675">Receptor</keyword>
<dbReference type="InterPro" id="IPR001611">
    <property type="entry name" value="Leu-rich_rpt"/>
</dbReference>
<dbReference type="PANTHER" id="PTHR48052:SF29">
    <property type="entry name" value="PROTEIN KINASE DOMAIN-CONTAINING PROTEIN"/>
    <property type="match status" value="1"/>
</dbReference>
<proteinExistence type="inferred from homology"/>
<evidence type="ECO:0000256" key="9">
    <source>
        <dbReference type="ARBA" id="ARBA00023136"/>
    </source>
</evidence>
<dbReference type="Gene3D" id="3.80.10.10">
    <property type="entry name" value="Ribonuclease Inhibitor"/>
    <property type="match status" value="2"/>
</dbReference>
<dbReference type="EMBL" id="JABWDY010021177">
    <property type="protein sequence ID" value="KAF5192556.1"/>
    <property type="molecule type" value="Genomic_DNA"/>
</dbReference>
<keyword evidence="7" id="KW-0677">Repeat</keyword>
<evidence type="ECO:0000256" key="8">
    <source>
        <dbReference type="ARBA" id="ARBA00022989"/>
    </source>
</evidence>
<keyword evidence="5" id="KW-0812">Transmembrane</keyword>
<dbReference type="PANTHER" id="PTHR48052">
    <property type="entry name" value="UNNAMED PRODUCT"/>
    <property type="match status" value="1"/>
</dbReference>
<evidence type="ECO:0000313" key="13">
    <source>
        <dbReference type="Proteomes" id="UP000554482"/>
    </source>
</evidence>
<comment type="subcellular location">
    <subcellularLocation>
        <location evidence="1">Cell membrane</location>
        <topology evidence="1">Single-pass type I membrane protein</topology>
    </subcellularLocation>
</comment>
<evidence type="ECO:0000256" key="4">
    <source>
        <dbReference type="ARBA" id="ARBA00022614"/>
    </source>
</evidence>
<dbReference type="GO" id="GO:0016301">
    <property type="term" value="F:kinase activity"/>
    <property type="evidence" value="ECO:0007669"/>
    <property type="project" value="UniProtKB-KW"/>
</dbReference>
<dbReference type="FunFam" id="3.80.10.10:FF:000041">
    <property type="entry name" value="LRR receptor-like serine/threonine-protein kinase ERECTA"/>
    <property type="match status" value="1"/>
</dbReference>
<comment type="caution">
    <text evidence="12">The sequence shown here is derived from an EMBL/GenBank/DDBJ whole genome shotgun (WGS) entry which is preliminary data.</text>
</comment>
<dbReference type="SUPFAM" id="SSF52058">
    <property type="entry name" value="L domain-like"/>
    <property type="match status" value="1"/>
</dbReference>
<dbReference type="Pfam" id="PF13855">
    <property type="entry name" value="LRR_8"/>
    <property type="match status" value="1"/>
</dbReference>
<dbReference type="Pfam" id="PF13516">
    <property type="entry name" value="LRR_6"/>
    <property type="match status" value="1"/>
</dbReference>
<dbReference type="InterPro" id="IPR032675">
    <property type="entry name" value="LRR_dom_sf"/>
</dbReference>
<protein>
    <submittedName>
        <fullName evidence="12">Leucine-rich repeat protein kinase family protein</fullName>
    </submittedName>
</protein>
<dbReference type="OrthoDB" id="663146at2759"/>
<keyword evidence="12" id="KW-0808">Transferase</keyword>
<evidence type="ECO:0000313" key="12">
    <source>
        <dbReference type="EMBL" id="KAF5192556.1"/>
    </source>
</evidence>
<keyword evidence="13" id="KW-1185">Reference proteome</keyword>
<evidence type="ECO:0000256" key="11">
    <source>
        <dbReference type="ARBA" id="ARBA00023180"/>
    </source>
</evidence>
<keyword evidence="11" id="KW-0325">Glycoprotein</keyword>
<evidence type="ECO:0000256" key="5">
    <source>
        <dbReference type="ARBA" id="ARBA00022692"/>
    </source>
</evidence>